<feature type="region of interest" description="Disordered" evidence="1">
    <location>
        <begin position="38"/>
        <end position="60"/>
    </location>
</feature>
<sequence>MPHEENAMAEVIRFPHRDTESTTVHAVAERIDHTDAIANETAGSEVESRPDTLPAQRERRPLLSPELKEKAKTAGQNTVRVTKRHAFIVAKGMESARQQRKAEKKQADLKTARAAAASAGDYATVKEISARMSADKLSAIETAKARLDLCWEMVKKAAVAICVIVGIAVVVGLINGMGDWLGQWNALDVLYLLGMVITGLFRAVQWSVLNWSILGPAAMMTVTALWLSRRWRDGKKLGEQALPANLRRGASATEFPFDENALVAALAHIGVPALNAASKDGWPNRETDNAWVEFPHKDGNGMAASLRMPMNAPVEKIQKAKVSLAHNLGCLPAELWLNKNDDDPQVLDLFRLDRGELRKPAPAHPLLHGGEADYFKGFPVGVSPRGTEITGYTFERNYVASGTMGSGKSTLVLNLVGAAALDPLVDIDVFVFADNADYDPLRPVFNRFVMGDTEDNVAACQDHIADLHADLAKRGKLLQKHGARKVSRELAAKEPGLRPRIVVIDECQSYFRQDKPEDRRAVVNGMVRFFSAARKYGITCIFVTPVPSDQSLPRDLVAVTSNLACFAIGDKTRNNVVLGDKAHENGISALGLKPANPETGELNDVGTAITRGIHHRRRHRTAHLLPRCAGADRDRPTGAGNPGRCSPGRRTRRRARPARRRAGRHGRCRGIPRRGSRFRAQCPLGALPVLEARGPGRGAGRVRRDRALHRQHLAGQARPRARRPERRLRRRHR</sequence>
<feature type="transmembrane region" description="Helical" evidence="2">
    <location>
        <begin position="209"/>
        <end position="227"/>
    </location>
</feature>
<protein>
    <submittedName>
        <fullName evidence="4">Cell division protein FtsK/SpoIIIE</fullName>
    </submittedName>
</protein>
<keyword evidence="2" id="KW-1133">Transmembrane helix</keyword>
<feature type="compositionally biased region" description="Basic and acidic residues" evidence="1">
    <location>
        <begin position="46"/>
        <end position="60"/>
    </location>
</feature>
<feature type="region of interest" description="Disordered" evidence="1">
    <location>
        <begin position="629"/>
        <end position="673"/>
    </location>
</feature>
<geneLocation type="plasmid" evidence="4">
    <name>pCM32</name>
</geneLocation>
<feature type="region of interest" description="Disordered" evidence="1">
    <location>
        <begin position="693"/>
        <end position="733"/>
    </location>
</feature>
<name>A0A0C5BCX9_9PSEU</name>
<gene>
    <name evidence="4" type="ORF">pCM32.13</name>
</gene>
<evidence type="ECO:0000256" key="1">
    <source>
        <dbReference type="SAM" id="MobiDB-lite"/>
    </source>
</evidence>
<keyword evidence="2" id="KW-0812">Transmembrane</keyword>
<dbReference type="InterPro" id="IPR027417">
    <property type="entry name" value="P-loop_NTPase"/>
</dbReference>
<dbReference type="AlphaFoldDB" id="A0A0C5BCX9"/>
<dbReference type="SUPFAM" id="SSF52540">
    <property type="entry name" value="P-loop containing nucleoside triphosphate hydrolases"/>
    <property type="match status" value="1"/>
</dbReference>
<feature type="compositionally biased region" description="Basic residues" evidence="1">
    <location>
        <begin position="647"/>
        <end position="673"/>
    </location>
</feature>
<feature type="transmembrane region" description="Helical" evidence="2">
    <location>
        <begin position="157"/>
        <end position="174"/>
    </location>
</feature>
<dbReference type="Gene3D" id="3.40.50.300">
    <property type="entry name" value="P-loop containing nucleotide triphosphate hydrolases"/>
    <property type="match status" value="1"/>
</dbReference>
<dbReference type="InterPro" id="IPR008900">
    <property type="entry name" value="Zot_N"/>
</dbReference>
<accession>A0A0C5BCX9</accession>
<keyword evidence="4" id="KW-0614">Plasmid</keyword>
<feature type="transmembrane region" description="Helical" evidence="2">
    <location>
        <begin position="186"/>
        <end position="203"/>
    </location>
</feature>
<feature type="compositionally biased region" description="Basic residues" evidence="1">
    <location>
        <begin position="719"/>
        <end position="733"/>
    </location>
</feature>
<dbReference type="GO" id="GO:0051301">
    <property type="term" value="P:cell division"/>
    <property type="evidence" value="ECO:0007669"/>
    <property type="project" value="UniProtKB-KW"/>
</dbReference>
<feature type="compositionally biased region" description="Basic residues" evidence="1">
    <location>
        <begin position="700"/>
        <end position="712"/>
    </location>
</feature>
<reference evidence="4" key="1">
    <citation type="journal article" date="2015" name="Appl. Microbiol. Biotechnol.">
        <title>Characterization of the chromosomal integration of Saccharopolyspora plasmid pCM32 and its application to improve production of spinosyn in Saccharopolyspora spinosa.</title>
        <authorList>
            <person name="Chen J."/>
            <person name="Xia H."/>
            <person name="Dang F."/>
            <person name="Xu Q."/>
            <person name="Li W."/>
            <person name="Qin Z."/>
        </authorList>
    </citation>
    <scope>NUCLEOTIDE SEQUENCE</scope>
    <source>
        <strain evidence="4">YIM 61095</strain>
        <plasmid evidence="4">pCM32</plasmid>
    </source>
</reference>
<dbReference type="EMBL" id="KM260754">
    <property type="protein sequence ID" value="AJM87326.1"/>
    <property type="molecule type" value="Genomic_DNA"/>
</dbReference>
<evidence type="ECO:0000313" key="4">
    <source>
        <dbReference type="EMBL" id="AJM87326.1"/>
    </source>
</evidence>
<organism evidence="4">
    <name type="scientific">Saccharopolyspora endophytica</name>
    <dbReference type="NCBI Taxonomy" id="543886"/>
    <lineage>
        <taxon>Bacteria</taxon>
        <taxon>Bacillati</taxon>
        <taxon>Actinomycetota</taxon>
        <taxon>Actinomycetes</taxon>
        <taxon>Pseudonocardiales</taxon>
        <taxon>Pseudonocardiaceae</taxon>
        <taxon>Saccharopolyspora</taxon>
    </lineage>
</organism>
<evidence type="ECO:0000259" key="3">
    <source>
        <dbReference type="Pfam" id="PF05707"/>
    </source>
</evidence>
<keyword evidence="4" id="KW-0131">Cell cycle</keyword>
<dbReference type="Pfam" id="PF05707">
    <property type="entry name" value="Zot"/>
    <property type="match status" value="1"/>
</dbReference>
<keyword evidence="2" id="KW-0472">Membrane</keyword>
<evidence type="ECO:0000256" key="2">
    <source>
        <dbReference type="SAM" id="Phobius"/>
    </source>
</evidence>
<keyword evidence="4" id="KW-0132">Cell division</keyword>
<proteinExistence type="predicted"/>
<feature type="domain" description="Zona occludens toxin N-terminal" evidence="3">
    <location>
        <begin position="498"/>
        <end position="548"/>
    </location>
</feature>